<dbReference type="InterPro" id="IPR036938">
    <property type="entry name" value="PAP2/HPO_sf"/>
</dbReference>
<dbReference type="SUPFAM" id="SSF48317">
    <property type="entry name" value="Acid phosphatase/Vanadium-dependent haloperoxidase"/>
    <property type="match status" value="1"/>
</dbReference>
<dbReference type="Gene3D" id="1.20.144.10">
    <property type="entry name" value="Phosphatidic acid phosphatase type 2/haloperoxidase"/>
    <property type="match status" value="1"/>
</dbReference>
<gene>
    <name evidence="1" type="ORF">A4V03_04455</name>
</gene>
<dbReference type="PANTHER" id="PTHR14969:SF13">
    <property type="entry name" value="AT30094P"/>
    <property type="match status" value="1"/>
</dbReference>
<dbReference type="SMART" id="SM00014">
    <property type="entry name" value="acidPPc"/>
    <property type="match status" value="1"/>
</dbReference>
<organism evidence="1 2">
    <name type="scientific">Bacteroides caecimuris</name>
    <dbReference type="NCBI Taxonomy" id="1796613"/>
    <lineage>
        <taxon>Bacteria</taxon>
        <taxon>Pseudomonadati</taxon>
        <taxon>Bacteroidota</taxon>
        <taxon>Bacteroidia</taxon>
        <taxon>Bacteroidales</taxon>
        <taxon>Bacteroidaceae</taxon>
        <taxon>Bacteroides</taxon>
    </lineage>
</organism>
<dbReference type="Proteomes" id="UP000092631">
    <property type="component" value="Chromosome"/>
</dbReference>
<protein>
    <submittedName>
        <fullName evidence="1">Uncharacterized protein</fullName>
    </submittedName>
</protein>
<evidence type="ECO:0000313" key="1">
    <source>
        <dbReference type="EMBL" id="ANU56917.2"/>
    </source>
</evidence>
<dbReference type="Pfam" id="PF01569">
    <property type="entry name" value="PAP2"/>
    <property type="match status" value="1"/>
</dbReference>
<dbReference type="KEGG" id="bcae:A4V03_04455"/>
<dbReference type="AlphaFoldDB" id="A0A1C7GZZ6"/>
<dbReference type="RefSeq" id="WP_084081113.1">
    <property type="nucleotide sequence ID" value="NZ_CAPUCN010000041.1"/>
</dbReference>
<sequence length="273" mass="29957">MDVKNLILAVALTVTLPMKTHGQQMGRDSLSVSDSVLSVNNRILSVSDGTPENYRFEWRQTILPASLIGVGAVALAPGFIRNGSRSVTNSVIDIRGKNNRLEWDDYIQYLPVASSLMLGCTGVKAKHSFRDRAFIVATSYATLAVLTNVPKFCIDEKRPEFAGHNSFPSGHTATVFMGAELIRIEYGSWYGIGAYTIATGVGFMRMYNGRHWLHDVVAGAGVGILSARVGEWSCQLWQKIFQKKGRKENNLVFTPVASPVNGGYYGFTMGCCF</sequence>
<dbReference type="GeneID" id="82186383"/>
<proteinExistence type="predicted"/>
<dbReference type="EMBL" id="CP015401">
    <property type="protein sequence ID" value="ANU56917.2"/>
    <property type="molecule type" value="Genomic_DNA"/>
</dbReference>
<dbReference type="CDD" id="cd03394">
    <property type="entry name" value="PAP2_like_5"/>
    <property type="match status" value="1"/>
</dbReference>
<evidence type="ECO:0000313" key="2">
    <source>
        <dbReference type="Proteomes" id="UP000092631"/>
    </source>
</evidence>
<reference evidence="2" key="1">
    <citation type="submission" date="2016-04" db="EMBL/GenBank/DDBJ databases">
        <title>Complete Genome Sequences of Twelve Strains of a Stable Defined Moderately Diverse Mouse Microbiota 2 (sDMDMm2).</title>
        <authorList>
            <person name="Uchimura Y."/>
            <person name="Wyss M."/>
            <person name="Brugiroux S."/>
            <person name="Limenitakis J.P."/>
            <person name="Stecher B."/>
            <person name="McCoy K.D."/>
            <person name="Macpherson A.J."/>
        </authorList>
    </citation>
    <scope>NUCLEOTIDE SEQUENCE [LARGE SCALE GENOMIC DNA]</scope>
    <source>
        <strain evidence="2">I48</strain>
    </source>
</reference>
<keyword evidence="2" id="KW-1185">Reference proteome</keyword>
<dbReference type="InterPro" id="IPR000326">
    <property type="entry name" value="PAP2/HPO"/>
</dbReference>
<accession>A0A1C7GZZ6</accession>
<dbReference type="PANTHER" id="PTHR14969">
    <property type="entry name" value="SPHINGOSINE-1-PHOSPHATE PHOSPHOHYDROLASE"/>
    <property type="match status" value="1"/>
</dbReference>
<name>A0A1C7GZZ6_9BACE</name>
<dbReference type="OrthoDB" id="9773582at2"/>